<accession>A0A7W8D7D4</accession>
<dbReference type="InterPro" id="IPR011050">
    <property type="entry name" value="Pectin_lyase_fold/virulence"/>
</dbReference>
<protein>
    <recommendedName>
        <fullName evidence="4">Right handed beta helix domain-containing protein</fullName>
    </recommendedName>
</protein>
<dbReference type="SUPFAM" id="SSF51126">
    <property type="entry name" value="Pectin lyase-like"/>
    <property type="match status" value="1"/>
</dbReference>
<evidence type="ECO:0000313" key="3">
    <source>
        <dbReference type="Proteomes" id="UP000521199"/>
    </source>
</evidence>
<proteinExistence type="predicted"/>
<feature type="chain" id="PRO_5031474408" description="Right handed beta helix domain-containing protein" evidence="1">
    <location>
        <begin position="27"/>
        <end position="840"/>
    </location>
</feature>
<evidence type="ECO:0008006" key="4">
    <source>
        <dbReference type="Google" id="ProtNLM"/>
    </source>
</evidence>
<name>A0A7W8D7D4_9GAMM</name>
<dbReference type="AlphaFoldDB" id="A0A7W8D7D4"/>
<feature type="signal peptide" evidence="1">
    <location>
        <begin position="1"/>
        <end position="26"/>
    </location>
</feature>
<dbReference type="RefSeq" id="WP_183960175.1">
    <property type="nucleotide sequence ID" value="NZ_JACHHP010000002.1"/>
</dbReference>
<keyword evidence="1" id="KW-0732">Signal</keyword>
<gene>
    <name evidence="2" type="ORF">HNQ52_001162</name>
</gene>
<dbReference type="SMART" id="SM00710">
    <property type="entry name" value="PbH1"/>
    <property type="match status" value="5"/>
</dbReference>
<evidence type="ECO:0000313" key="2">
    <source>
        <dbReference type="EMBL" id="MBB5207633.1"/>
    </source>
</evidence>
<dbReference type="InterPro" id="IPR006626">
    <property type="entry name" value="PbH1"/>
</dbReference>
<sequence length="840" mass="85873">MTPTRPPLWRPFAALLLFACATPAFALTEYCVGSSSGLRAALNDAEVDGDDSLVRIRSGTIVLAQDAIYDAELEGVVPAGDLTLRGGYNSDCSDYSLAAGATVIDSTNASRLSIITETGNVAVNGLTFDGAFLRMISQTLAPCPGSRRQFSTSRVRIDGASLDVSAWCHDVKISNSLFTNGVALPGGGLSGDVGVGIYLAFNEEAYNRASKLTMINSTISNGRLQLVSQNGLPGSAAIYNSVFVRSGNEIVSDANLYIRNSRYDGIGFGNGALLQPGSGENSAAAAQLDASYVPQPGSPAVNLGTSNVPGGLTSVDHTGNDRVIGARPDMGALESPTDGSGVYTVTNTNASGNGSLAWALEQSNLDDGFNQIRFNIPGGCPKRITPGTSLKVYESVFFDGSTQPGHVANTQEIGFDGQPCIVLNGGGTRGIGIETMGDLNAGNGFVSVRGLAFENYDLAISLAFGTAHRVQGSQFGGPISGSGGGSSTTLAGNTQAIAILGGTDTVIGGDSPAQRNMIAASSDIGVWILQFLGGGGNDNRVVNNLIGLDRFGATAVPNGTGIVVNGGNNEILGNRIGGNSVDGIRIAGDNARGNVVQGNWIGGGTGSLSLTTGNGRMGVMLEGGAWANAIGPDNLIGRNGDDGVRVMPDAGGYNSINGNRIARNDALGIDLGSNGVSTNDPDPGFCQPPEGCSANAGQNFPVLTDAVRARTGLIPVDTPVRIEGTLRSLPGGPYRIEVFGGDACDANGYGEGQRLLAAKSLTIENEPYCPDGGGLCFACTEFNCTAGFTVWVSEVGVAPGDAITLTATSPGGNTSEFSQCMTLVDENTAGDAIFADGFED</sequence>
<keyword evidence="3" id="KW-1185">Reference proteome</keyword>
<dbReference type="EMBL" id="JACHHP010000002">
    <property type="protein sequence ID" value="MBB5207633.1"/>
    <property type="molecule type" value="Genomic_DNA"/>
</dbReference>
<organism evidence="2 3">
    <name type="scientific">Chiayiivirga flava</name>
    <dbReference type="NCBI Taxonomy" id="659595"/>
    <lineage>
        <taxon>Bacteria</taxon>
        <taxon>Pseudomonadati</taxon>
        <taxon>Pseudomonadota</taxon>
        <taxon>Gammaproteobacteria</taxon>
        <taxon>Lysobacterales</taxon>
        <taxon>Lysobacteraceae</taxon>
        <taxon>Chiayiivirga</taxon>
    </lineage>
</organism>
<dbReference type="NCBIfam" id="NF041518">
    <property type="entry name" value="choice_anch_Q"/>
    <property type="match status" value="1"/>
</dbReference>
<evidence type="ECO:0000256" key="1">
    <source>
        <dbReference type="SAM" id="SignalP"/>
    </source>
</evidence>
<dbReference type="InterPro" id="IPR059226">
    <property type="entry name" value="Choice_anch_Q_dom"/>
</dbReference>
<comment type="caution">
    <text evidence="2">The sequence shown here is derived from an EMBL/GenBank/DDBJ whole genome shotgun (WGS) entry which is preliminary data.</text>
</comment>
<dbReference type="Proteomes" id="UP000521199">
    <property type="component" value="Unassembled WGS sequence"/>
</dbReference>
<reference evidence="2 3" key="1">
    <citation type="submission" date="2020-08" db="EMBL/GenBank/DDBJ databases">
        <title>Genomic Encyclopedia of Type Strains, Phase IV (KMG-IV): sequencing the most valuable type-strain genomes for metagenomic binning, comparative biology and taxonomic classification.</title>
        <authorList>
            <person name="Goeker M."/>
        </authorList>
    </citation>
    <scope>NUCLEOTIDE SEQUENCE [LARGE SCALE GENOMIC DNA]</scope>
    <source>
        <strain evidence="2 3">DSM 24163</strain>
    </source>
</reference>